<reference evidence="6 7" key="1">
    <citation type="journal article" date="2018" name="Sci. Data">
        <title>The draft genome sequence of cork oak.</title>
        <authorList>
            <person name="Ramos A.M."/>
            <person name="Usie A."/>
            <person name="Barbosa P."/>
            <person name="Barros P.M."/>
            <person name="Capote T."/>
            <person name="Chaves I."/>
            <person name="Simoes F."/>
            <person name="Abreu I."/>
            <person name="Carrasquinho I."/>
            <person name="Faro C."/>
            <person name="Guimaraes J.B."/>
            <person name="Mendonca D."/>
            <person name="Nobrega F."/>
            <person name="Rodrigues L."/>
            <person name="Saibo N.J.M."/>
            <person name="Varela M.C."/>
            <person name="Egas C."/>
            <person name="Matos J."/>
            <person name="Miguel C.M."/>
            <person name="Oliveira M.M."/>
            <person name="Ricardo C.P."/>
            <person name="Goncalves S."/>
        </authorList>
    </citation>
    <scope>NUCLEOTIDE SEQUENCE [LARGE SCALE GENOMIC DNA]</scope>
    <source>
        <strain evidence="7">cv. HL8</strain>
    </source>
</reference>
<dbReference type="EMBL" id="PKMF04000189">
    <property type="protein sequence ID" value="KAK7844246.1"/>
    <property type="molecule type" value="Genomic_DNA"/>
</dbReference>
<organism evidence="6 7">
    <name type="scientific">Quercus suber</name>
    <name type="common">Cork oak</name>
    <dbReference type="NCBI Taxonomy" id="58331"/>
    <lineage>
        <taxon>Eukaryota</taxon>
        <taxon>Viridiplantae</taxon>
        <taxon>Streptophyta</taxon>
        <taxon>Embryophyta</taxon>
        <taxon>Tracheophyta</taxon>
        <taxon>Spermatophyta</taxon>
        <taxon>Magnoliopsida</taxon>
        <taxon>eudicotyledons</taxon>
        <taxon>Gunneridae</taxon>
        <taxon>Pentapetalae</taxon>
        <taxon>rosids</taxon>
        <taxon>fabids</taxon>
        <taxon>Fagales</taxon>
        <taxon>Fagaceae</taxon>
        <taxon>Quercus</taxon>
    </lineage>
</organism>
<feature type="non-terminal residue" evidence="6">
    <location>
        <position position="1"/>
    </location>
</feature>
<dbReference type="Proteomes" id="UP000237347">
    <property type="component" value="Unassembled WGS sequence"/>
</dbReference>
<dbReference type="PANTHER" id="PTHR18359:SF0">
    <property type="entry name" value="U3 SMALL NUCLEOLAR RNA-ASSOCIATED PROTEIN 18 HOMOLOG"/>
    <property type="match status" value="1"/>
</dbReference>
<keyword evidence="7" id="KW-1185">Reference proteome</keyword>
<dbReference type="GO" id="GO:0032040">
    <property type="term" value="C:small-subunit processome"/>
    <property type="evidence" value="ECO:0007669"/>
    <property type="project" value="TreeGrafter"/>
</dbReference>
<dbReference type="InterPro" id="IPR045161">
    <property type="entry name" value="Utp18"/>
</dbReference>
<keyword evidence="2" id="KW-0698">rRNA processing</keyword>
<accession>A0AAW0L0A7</accession>
<name>A0AAW0L0A7_QUESU</name>
<dbReference type="GO" id="GO:0006364">
    <property type="term" value="P:rRNA processing"/>
    <property type="evidence" value="ECO:0007669"/>
    <property type="project" value="UniProtKB-KW"/>
</dbReference>
<comment type="caution">
    <text evidence="6">The sequence shown here is derived from an EMBL/GenBank/DDBJ whole genome shotgun (WGS) entry which is preliminary data.</text>
</comment>
<evidence type="ECO:0000256" key="2">
    <source>
        <dbReference type="ARBA" id="ARBA00022552"/>
    </source>
</evidence>
<gene>
    <name evidence="6" type="ORF">CFP56_011090</name>
</gene>
<keyword evidence="5" id="KW-0539">Nucleus</keyword>
<comment type="subcellular location">
    <subcellularLocation>
        <location evidence="1">Nucleus</location>
        <location evidence="1">Nucleolus</location>
    </subcellularLocation>
</comment>
<keyword evidence="4" id="KW-0677">Repeat</keyword>
<evidence type="ECO:0000256" key="4">
    <source>
        <dbReference type="ARBA" id="ARBA00022737"/>
    </source>
</evidence>
<sequence>LVVRSNTKLLPRRLEYSRLIKANVEDPSNVKAKFDKIGPLVGREDKSLEVFEVSPDSSTIAFVGYEGYILLASNKT</sequence>
<keyword evidence="3" id="KW-0853">WD repeat</keyword>
<evidence type="ECO:0000256" key="1">
    <source>
        <dbReference type="ARBA" id="ARBA00004604"/>
    </source>
</evidence>
<protein>
    <submittedName>
        <fullName evidence="6">U3 small nucleolar rna-associated protein 18 like protein</fullName>
    </submittedName>
</protein>
<proteinExistence type="predicted"/>
<evidence type="ECO:0000313" key="7">
    <source>
        <dbReference type="Proteomes" id="UP000237347"/>
    </source>
</evidence>
<dbReference type="GO" id="GO:0034388">
    <property type="term" value="C:Pwp2p-containing subcomplex of 90S preribosome"/>
    <property type="evidence" value="ECO:0007669"/>
    <property type="project" value="TreeGrafter"/>
</dbReference>
<evidence type="ECO:0000313" key="6">
    <source>
        <dbReference type="EMBL" id="KAK7844246.1"/>
    </source>
</evidence>
<evidence type="ECO:0000256" key="3">
    <source>
        <dbReference type="ARBA" id="ARBA00022574"/>
    </source>
</evidence>
<dbReference type="PANTHER" id="PTHR18359">
    <property type="entry name" value="WD-REPEAT PROTEIN-RELATED"/>
    <property type="match status" value="1"/>
</dbReference>
<dbReference type="AlphaFoldDB" id="A0AAW0L0A7"/>
<evidence type="ECO:0000256" key="5">
    <source>
        <dbReference type="ARBA" id="ARBA00023242"/>
    </source>
</evidence>